<evidence type="ECO:0000313" key="6">
    <source>
        <dbReference type="EMBL" id="KZV83682.1"/>
    </source>
</evidence>
<dbReference type="EMBL" id="KV426259">
    <property type="protein sequence ID" value="KZV83682.1"/>
    <property type="molecule type" value="Genomic_DNA"/>
</dbReference>
<dbReference type="AlphaFoldDB" id="A0A165D363"/>
<sequence>MYPILFEESLRSKLVWVIVEMLEPGIAVEWPGGVAPSMKPEGWKLESWMASPPRRRRCSVCATLFLRDLLYGPDVDFEDLRVRFTSGYERPLLSAILAAFARMHQTGNPEEDQPYLLLAGFAESFQASLNLPRSDLPERLRLALPKPDHCQTIPLLIYGYIGRSMTARACSNPECGLRQLNDNRAFQVCGGCKSMRYCSKACQKRHWKMNLEFWPKSMLSSAGPAPHKVTCPVICHVHATVPLTADSYAFERDFTTAVAIGAVTENDMLVLCSMMMADTVLPDVSKNTLLRMVCFQLHYDNPHS</sequence>
<evidence type="ECO:0000256" key="1">
    <source>
        <dbReference type="ARBA" id="ARBA00022723"/>
    </source>
</evidence>
<dbReference type="Pfam" id="PF01753">
    <property type="entry name" value="zf-MYND"/>
    <property type="match status" value="1"/>
</dbReference>
<proteinExistence type="predicted"/>
<dbReference type="SUPFAM" id="SSF144232">
    <property type="entry name" value="HIT/MYND zinc finger-like"/>
    <property type="match status" value="1"/>
</dbReference>
<dbReference type="InParanoid" id="A0A165D363"/>
<keyword evidence="1" id="KW-0479">Metal-binding</keyword>
<keyword evidence="7" id="KW-1185">Reference proteome</keyword>
<dbReference type="OrthoDB" id="432970at2759"/>
<evidence type="ECO:0000313" key="7">
    <source>
        <dbReference type="Proteomes" id="UP000077266"/>
    </source>
</evidence>
<dbReference type="STRING" id="1314781.A0A165D363"/>
<accession>A0A165D363</accession>
<evidence type="ECO:0000256" key="3">
    <source>
        <dbReference type="ARBA" id="ARBA00022833"/>
    </source>
</evidence>
<keyword evidence="3" id="KW-0862">Zinc</keyword>
<dbReference type="GO" id="GO:0008270">
    <property type="term" value="F:zinc ion binding"/>
    <property type="evidence" value="ECO:0007669"/>
    <property type="project" value="UniProtKB-KW"/>
</dbReference>
<evidence type="ECO:0000256" key="4">
    <source>
        <dbReference type="PROSITE-ProRule" id="PRU00134"/>
    </source>
</evidence>
<evidence type="ECO:0000256" key="2">
    <source>
        <dbReference type="ARBA" id="ARBA00022771"/>
    </source>
</evidence>
<organism evidence="6 7">
    <name type="scientific">Exidia glandulosa HHB12029</name>
    <dbReference type="NCBI Taxonomy" id="1314781"/>
    <lineage>
        <taxon>Eukaryota</taxon>
        <taxon>Fungi</taxon>
        <taxon>Dikarya</taxon>
        <taxon>Basidiomycota</taxon>
        <taxon>Agaricomycotina</taxon>
        <taxon>Agaricomycetes</taxon>
        <taxon>Auriculariales</taxon>
        <taxon>Exidiaceae</taxon>
        <taxon>Exidia</taxon>
    </lineage>
</organism>
<dbReference type="Gene3D" id="6.10.140.2220">
    <property type="match status" value="1"/>
</dbReference>
<reference evidence="6 7" key="1">
    <citation type="journal article" date="2016" name="Mol. Biol. Evol.">
        <title>Comparative Genomics of Early-Diverging Mushroom-Forming Fungi Provides Insights into the Origins of Lignocellulose Decay Capabilities.</title>
        <authorList>
            <person name="Nagy L.G."/>
            <person name="Riley R."/>
            <person name="Tritt A."/>
            <person name="Adam C."/>
            <person name="Daum C."/>
            <person name="Floudas D."/>
            <person name="Sun H."/>
            <person name="Yadav J.S."/>
            <person name="Pangilinan J."/>
            <person name="Larsson K.H."/>
            <person name="Matsuura K."/>
            <person name="Barry K."/>
            <person name="Labutti K."/>
            <person name="Kuo R."/>
            <person name="Ohm R.A."/>
            <person name="Bhattacharya S.S."/>
            <person name="Shirouzu T."/>
            <person name="Yoshinaga Y."/>
            <person name="Martin F.M."/>
            <person name="Grigoriev I.V."/>
            <person name="Hibbett D.S."/>
        </authorList>
    </citation>
    <scope>NUCLEOTIDE SEQUENCE [LARGE SCALE GENOMIC DNA]</scope>
    <source>
        <strain evidence="6 7">HHB12029</strain>
    </source>
</reference>
<name>A0A165D363_EXIGL</name>
<keyword evidence="2 4" id="KW-0863">Zinc-finger</keyword>
<dbReference type="InterPro" id="IPR002893">
    <property type="entry name" value="Znf_MYND"/>
</dbReference>
<gene>
    <name evidence="6" type="ORF">EXIGLDRAFT_777325</name>
</gene>
<dbReference type="PROSITE" id="PS50865">
    <property type="entry name" value="ZF_MYND_2"/>
    <property type="match status" value="1"/>
</dbReference>
<dbReference type="Proteomes" id="UP000077266">
    <property type="component" value="Unassembled WGS sequence"/>
</dbReference>
<feature type="domain" description="MYND-type" evidence="5">
    <location>
        <begin position="172"/>
        <end position="231"/>
    </location>
</feature>
<evidence type="ECO:0000259" key="5">
    <source>
        <dbReference type="PROSITE" id="PS50865"/>
    </source>
</evidence>
<protein>
    <recommendedName>
        <fullName evidence="5">MYND-type domain-containing protein</fullName>
    </recommendedName>
</protein>